<protein>
    <submittedName>
        <fullName evidence="1">Uncharacterized protein</fullName>
    </submittedName>
</protein>
<comment type="caution">
    <text evidence="1">The sequence shown here is derived from an EMBL/GenBank/DDBJ whole genome shotgun (WGS) entry which is preliminary data.</text>
</comment>
<evidence type="ECO:0000313" key="1">
    <source>
        <dbReference type="EMBL" id="MBH8577430.1"/>
    </source>
</evidence>
<evidence type="ECO:0000313" key="2">
    <source>
        <dbReference type="Proteomes" id="UP000662314"/>
    </source>
</evidence>
<keyword evidence="2" id="KW-1185">Reference proteome</keyword>
<name>A0A8J7IHR9_9NOST</name>
<organism evidence="1 2">
    <name type="scientific">Dendronalium phyllosphericum CENA369</name>
    <dbReference type="NCBI Taxonomy" id="1725256"/>
    <lineage>
        <taxon>Bacteria</taxon>
        <taxon>Bacillati</taxon>
        <taxon>Cyanobacteriota</taxon>
        <taxon>Cyanophyceae</taxon>
        <taxon>Nostocales</taxon>
        <taxon>Nostocaceae</taxon>
        <taxon>Dendronalium</taxon>
        <taxon>Dendronalium phyllosphericum</taxon>
    </lineage>
</organism>
<proteinExistence type="predicted"/>
<gene>
    <name evidence="1" type="ORF">I8752_31565</name>
</gene>
<reference evidence="1 2" key="1">
    <citation type="journal article" date="2021" name="Int. J. Syst. Evol. Microbiol.">
        <title>Amazonocrinis nigriterrae gen. nov., sp. nov., Atlanticothrix silvestris gen. nov., sp. nov. and Dendronalium phyllosphericum gen. nov., sp. nov., nostocacean cyanobacteria from Brazilian environments.</title>
        <authorList>
            <person name="Alvarenga D.O."/>
            <person name="Andreote A.P.D."/>
            <person name="Branco L.H.Z."/>
            <person name="Delbaje E."/>
            <person name="Cruz R.B."/>
            <person name="Varani A.M."/>
            <person name="Fiore M.F."/>
        </authorList>
    </citation>
    <scope>NUCLEOTIDE SEQUENCE [LARGE SCALE GENOMIC DNA]</scope>
    <source>
        <strain evidence="1 2">CENA369</strain>
    </source>
</reference>
<dbReference type="EMBL" id="JAECZA010000283">
    <property type="protein sequence ID" value="MBH8577430.1"/>
    <property type="molecule type" value="Genomic_DNA"/>
</dbReference>
<dbReference type="Proteomes" id="UP000662314">
    <property type="component" value="Unassembled WGS sequence"/>
</dbReference>
<dbReference type="RefSeq" id="WP_214436125.1">
    <property type="nucleotide sequence ID" value="NZ_CAWPUQ010000217.1"/>
</dbReference>
<accession>A0A8J7IHR9</accession>
<sequence length="131" mass="14628">MIIHPRNGNPIIATVLMTCSTFKTSALIGSFQSISLSFGSEEAAKKFFEDVRKMSCLHSSHESNHVVVIPDFSSSQNAAGAIYHAVNSYKDRLTSVNKFEINLFSEEDKHLLKDIQKYIEQHFGSDAMTVN</sequence>
<dbReference type="AlphaFoldDB" id="A0A8J7IHR9"/>